<keyword evidence="1" id="KW-0812">Transmembrane</keyword>
<proteinExistence type="predicted"/>
<evidence type="ECO:0000313" key="2">
    <source>
        <dbReference type="EMBL" id="RWS30603.1"/>
    </source>
</evidence>
<comment type="caution">
    <text evidence="2">The sequence shown here is derived from an EMBL/GenBank/DDBJ whole genome shotgun (WGS) entry which is preliminary data.</text>
</comment>
<feature type="non-terminal residue" evidence="2">
    <location>
        <position position="294"/>
    </location>
</feature>
<keyword evidence="1" id="KW-1133">Transmembrane helix</keyword>
<gene>
    <name evidence="2" type="ORF">B4U80_08932</name>
</gene>
<name>A0A443SSW8_9ACAR</name>
<organism evidence="2 3">
    <name type="scientific">Leptotrombidium deliense</name>
    <dbReference type="NCBI Taxonomy" id="299467"/>
    <lineage>
        <taxon>Eukaryota</taxon>
        <taxon>Metazoa</taxon>
        <taxon>Ecdysozoa</taxon>
        <taxon>Arthropoda</taxon>
        <taxon>Chelicerata</taxon>
        <taxon>Arachnida</taxon>
        <taxon>Acari</taxon>
        <taxon>Acariformes</taxon>
        <taxon>Trombidiformes</taxon>
        <taxon>Prostigmata</taxon>
        <taxon>Anystina</taxon>
        <taxon>Parasitengona</taxon>
        <taxon>Trombiculoidea</taxon>
        <taxon>Trombiculidae</taxon>
        <taxon>Leptotrombidium</taxon>
    </lineage>
</organism>
<dbReference type="VEuPathDB" id="VectorBase:LDEU001437"/>
<dbReference type="OrthoDB" id="2017643at2759"/>
<protein>
    <submittedName>
        <fullName evidence="2">Uncharacterized protein</fullName>
    </submittedName>
</protein>
<dbReference type="Proteomes" id="UP000288716">
    <property type="component" value="Unassembled WGS sequence"/>
</dbReference>
<dbReference type="STRING" id="299467.A0A443SSW8"/>
<dbReference type="AlphaFoldDB" id="A0A443SSW8"/>
<dbReference type="EMBL" id="NCKV01000444">
    <property type="protein sequence ID" value="RWS30603.1"/>
    <property type="molecule type" value="Genomic_DNA"/>
</dbReference>
<accession>A0A443SSW8</accession>
<sequence>MIQLTYTGRAYKRFIYFVFVWTCVCFVVFRFAVNRYAKSKHLEYSNAGSHSQRGLLQNVALDYASGFVISAVGTTTAGRRSGDKQQSNSENEVNVLNSNPQVDASHSLSEQELYLKLANISNIPLIQWSKVSKKVKSNAKSGNKSCKAEFPSVFEIDFNNIYWQRMQTTNSTTFYLYGAYYDDRWRGGALASVRILAMIDRITPPPVVCQFWFESIPSPIFANATYIYGWYSKWGNYKDGALQPFIISCKVPRIKGVKKDVSPDSVSLVQSKCDKASNNLRVVKNRPKVKEEFA</sequence>
<evidence type="ECO:0000313" key="3">
    <source>
        <dbReference type="Proteomes" id="UP000288716"/>
    </source>
</evidence>
<reference evidence="2 3" key="1">
    <citation type="journal article" date="2018" name="Gigascience">
        <title>Genomes of trombidid mites reveal novel predicted allergens and laterally-transferred genes associated with secondary metabolism.</title>
        <authorList>
            <person name="Dong X."/>
            <person name="Chaisiri K."/>
            <person name="Xia D."/>
            <person name="Armstrong S.D."/>
            <person name="Fang Y."/>
            <person name="Donnelly M.J."/>
            <person name="Kadowaki T."/>
            <person name="McGarry J.W."/>
            <person name="Darby A.C."/>
            <person name="Makepeace B.L."/>
        </authorList>
    </citation>
    <scope>NUCLEOTIDE SEQUENCE [LARGE SCALE GENOMIC DNA]</scope>
    <source>
        <strain evidence="2">UoL-UT</strain>
    </source>
</reference>
<evidence type="ECO:0000256" key="1">
    <source>
        <dbReference type="SAM" id="Phobius"/>
    </source>
</evidence>
<feature type="transmembrane region" description="Helical" evidence="1">
    <location>
        <begin position="14"/>
        <end position="33"/>
    </location>
</feature>
<keyword evidence="3" id="KW-1185">Reference proteome</keyword>
<keyword evidence="1" id="KW-0472">Membrane</keyword>